<feature type="compositionally biased region" description="Low complexity" evidence="5">
    <location>
        <begin position="676"/>
        <end position="687"/>
    </location>
</feature>
<dbReference type="InterPro" id="IPR000172">
    <property type="entry name" value="GMC_OxRdtase_N"/>
</dbReference>
<keyword evidence="4" id="KW-0274">FAD</keyword>
<dbReference type="PANTHER" id="PTHR11552:SF147">
    <property type="entry name" value="CHOLINE DEHYDROGENASE, MITOCHONDRIAL"/>
    <property type="match status" value="1"/>
</dbReference>
<dbReference type="Proteomes" id="UP000466442">
    <property type="component" value="Unassembled WGS sequence"/>
</dbReference>
<feature type="compositionally biased region" description="Low complexity" evidence="5">
    <location>
        <begin position="740"/>
        <end position="751"/>
    </location>
</feature>
<reference evidence="7" key="1">
    <citation type="journal article" date="2021" name="Mol. Ecol. Resour.">
        <title>Apolygus lucorum genome provides insights into omnivorousness and mesophyll feeding.</title>
        <authorList>
            <person name="Liu Y."/>
            <person name="Liu H."/>
            <person name="Wang H."/>
            <person name="Huang T."/>
            <person name="Liu B."/>
            <person name="Yang B."/>
            <person name="Yin L."/>
            <person name="Li B."/>
            <person name="Zhang Y."/>
            <person name="Zhang S."/>
            <person name="Jiang F."/>
            <person name="Zhang X."/>
            <person name="Ren Y."/>
            <person name="Wang B."/>
            <person name="Wang S."/>
            <person name="Lu Y."/>
            <person name="Wu K."/>
            <person name="Fan W."/>
            <person name="Wang G."/>
        </authorList>
    </citation>
    <scope>NUCLEOTIDE SEQUENCE</scope>
    <source>
        <strain evidence="7">12Hb</strain>
    </source>
</reference>
<evidence type="ECO:0000256" key="4">
    <source>
        <dbReference type="ARBA" id="ARBA00022827"/>
    </source>
</evidence>
<evidence type="ECO:0000313" key="8">
    <source>
        <dbReference type="Proteomes" id="UP000466442"/>
    </source>
</evidence>
<comment type="caution">
    <text evidence="7">The sequence shown here is derived from an EMBL/GenBank/DDBJ whole genome shotgun (WGS) entry which is preliminary data.</text>
</comment>
<protein>
    <recommendedName>
        <fullName evidence="6">Glucose-methanol-choline oxidoreductase N-terminal domain-containing protein</fullName>
    </recommendedName>
</protein>
<sequence>MATFEQLNDTSFIGEFIDDPCPGHTSGHAGVVFRTMVNTILLSMCSLGSPCHYPMDFAPYLKSQTCYGKPLEFDFIIVGAGAAGSVLANRLSEIENWRVLVLEAGGNPPMSADIPMFYYSLQKSCYDWKFMTEPEEMLYRSMNDHQASWPQGKGLGGSTLMSYMLYHRAQLGDFDYWCSIGNTDWCSSDVLPYFKKMEDFRDKDIMQCPELSRYHGVGGYVGIERFNSISDMGTILVEAASEVGFDEAKDPIAYSGQGFFKLHGTLFDGERMSAAKAYLAPCRNRPNLYLAKNTLVTKILIDPESKRAYGVEYLYRNETTPRQVLASKEVIISAGAINSPKLLMLSGIGPEKHLAEFGIPVISNLNVGCNLQDHPIFQGTVYTFNYTTQKPTGLSQLDDTYEYATRRTGRYRAIKVSEVVGFIATADAEDEYPDVMIHHFFIPRGFGRMASLFAFAQNFGSELIKNIHDLNKDFDMLFVCPVLLKPRSRGIVRLRSSNPMDPPIIRPGHLAEMQDFITMLNGIRFALRLGDTSAYRRIFAEIHRLDIPECAFEIFNTENYWSCVLISLVTTMHNHAGTCKMGPPEDAAAVVDPHLRVYGVAGLRVADASIMPHIVAGPIQATTMMIGEKASDIIKRDWVSFEMSKLDPCGVTGAVSCPPIVSNAPLTTCSTTCQTTTCPHTSPPTTTRHQEVDSAGQAEELKEISCGPGTHECDTTTCGTTTCGPPSMSHPSSNRPPTPSSGTSNTCPPSSTTCKTSAACGSSTSEMETADQVITPVSTNQPRPRAAKRACRVSPQDYVESMKESLKAIWNWADSSAL</sequence>
<evidence type="ECO:0000256" key="5">
    <source>
        <dbReference type="SAM" id="MobiDB-lite"/>
    </source>
</evidence>
<accession>A0A6A4JTN1</accession>
<dbReference type="Pfam" id="PF05199">
    <property type="entry name" value="GMC_oxred_C"/>
    <property type="match status" value="1"/>
</dbReference>
<dbReference type="Gene3D" id="3.30.560.10">
    <property type="entry name" value="Glucose Oxidase, domain 3"/>
    <property type="match status" value="1"/>
</dbReference>
<dbReference type="SUPFAM" id="SSF51905">
    <property type="entry name" value="FAD/NAD(P)-binding domain"/>
    <property type="match status" value="1"/>
</dbReference>
<evidence type="ECO:0000259" key="6">
    <source>
        <dbReference type="PROSITE" id="PS00624"/>
    </source>
</evidence>
<dbReference type="AlphaFoldDB" id="A0A6A4JTN1"/>
<keyword evidence="3" id="KW-0285">Flavoprotein</keyword>
<name>A0A6A4JTN1_APOLU</name>
<feature type="region of interest" description="Disordered" evidence="5">
    <location>
        <begin position="724"/>
        <end position="751"/>
    </location>
</feature>
<organism evidence="7 8">
    <name type="scientific">Apolygus lucorum</name>
    <name type="common">Small green plant bug</name>
    <name type="synonym">Lygocoris lucorum</name>
    <dbReference type="NCBI Taxonomy" id="248454"/>
    <lineage>
        <taxon>Eukaryota</taxon>
        <taxon>Metazoa</taxon>
        <taxon>Ecdysozoa</taxon>
        <taxon>Arthropoda</taxon>
        <taxon>Hexapoda</taxon>
        <taxon>Insecta</taxon>
        <taxon>Pterygota</taxon>
        <taxon>Neoptera</taxon>
        <taxon>Paraneoptera</taxon>
        <taxon>Hemiptera</taxon>
        <taxon>Heteroptera</taxon>
        <taxon>Panheteroptera</taxon>
        <taxon>Cimicomorpha</taxon>
        <taxon>Miridae</taxon>
        <taxon>Mirini</taxon>
        <taxon>Apolygus</taxon>
    </lineage>
</organism>
<dbReference type="SUPFAM" id="SSF54373">
    <property type="entry name" value="FAD-linked reductases, C-terminal domain"/>
    <property type="match status" value="1"/>
</dbReference>
<evidence type="ECO:0000313" key="7">
    <source>
        <dbReference type="EMBL" id="KAF6202757.1"/>
    </source>
</evidence>
<dbReference type="InterPro" id="IPR036188">
    <property type="entry name" value="FAD/NAD-bd_sf"/>
</dbReference>
<dbReference type="InterPro" id="IPR012132">
    <property type="entry name" value="GMC_OxRdtase"/>
</dbReference>
<dbReference type="EMBL" id="WIXP02000011">
    <property type="protein sequence ID" value="KAF6202757.1"/>
    <property type="molecule type" value="Genomic_DNA"/>
</dbReference>
<dbReference type="Gene3D" id="3.50.50.60">
    <property type="entry name" value="FAD/NAD(P)-binding domain"/>
    <property type="match status" value="1"/>
</dbReference>
<dbReference type="InterPro" id="IPR007867">
    <property type="entry name" value="GMC_OxRtase_C"/>
</dbReference>
<comment type="similarity">
    <text evidence="2">Belongs to the GMC oxidoreductase family.</text>
</comment>
<evidence type="ECO:0000256" key="1">
    <source>
        <dbReference type="ARBA" id="ARBA00001974"/>
    </source>
</evidence>
<feature type="domain" description="Glucose-methanol-choline oxidoreductase N-terminal" evidence="6">
    <location>
        <begin position="335"/>
        <end position="349"/>
    </location>
</feature>
<dbReference type="OrthoDB" id="6578177at2759"/>
<feature type="region of interest" description="Disordered" evidence="5">
    <location>
        <begin position="676"/>
        <end position="697"/>
    </location>
</feature>
<gene>
    <name evidence="7" type="ORF">GE061_003159</name>
</gene>
<proteinExistence type="inferred from homology"/>
<keyword evidence="8" id="KW-1185">Reference proteome</keyword>
<dbReference type="GO" id="GO:0016614">
    <property type="term" value="F:oxidoreductase activity, acting on CH-OH group of donors"/>
    <property type="evidence" value="ECO:0007669"/>
    <property type="project" value="InterPro"/>
</dbReference>
<dbReference type="Pfam" id="PF00732">
    <property type="entry name" value="GMC_oxred_N"/>
    <property type="match status" value="1"/>
</dbReference>
<evidence type="ECO:0000256" key="3">
    <source>
        <dbReference type="ARBA" id="ARBA00022630"/>
    </source>
</evidence>
<feature type="region of interest" description="Disordered" evidence="5">
    <location>
        <begin position="765"/>
        <end position="791"/>
    </location>
</feature>
<feature type="compositionally biased region" description="Low complexity" evidence="5">
    <location>
        <begin position="724"/>
        <end position="733"/>
    </location>
</feature>
<evidence type="ECO:0000256" key="2">
    <source>
        <dbReference type="ARBA" id="ARBA00010790"/>
    </source>
</evidence>
<comment type="cofactor">
    <cofactor evidence="1">
        <name>FAD</name>
        <dbReference type="ChEBI" id="CHEBI:57692"/>
    </cofactor>
</comment>
<dbReference type="PROSITE" id="PS00624">
    <property type="entry name" value="GMC_OXRED_2"/>
    <property type="match status" value="1"/>
</dbReference>
<dbReference type="PANTHER" id="PTHR11552">
    <property type="entry name" value="GLUCOSE-METHANOL-CHOLINE GMC OXIDOREDUCTASE"/>
    <property type="match status" value="1"/>
</dbReference>
<dbReference type="GO" id="GO:0050660">
    <property type="term" value="F:flavin adenine dinucleotide binding"/>
    <property type="evidence" value="ECO:0007669"/>
    <property type="project" value="InterPro"/>
</dbReference>